<keyword evidence="2" id="KW-1133">Transmembrane helix</keyword>
<dbReference type="InterPro" id="IPR015943">
    <property type="entry name" value="WD40/YVTN_repeat-like_dom_sf"/>
</dbReference>
<dbReference type="InterPro" id="IPR016032">
    <property type="entry name" value="Sig_transdc_resp-reg_C-effctor"/>
</dbReference>
<dbReference type="GO" id="GO:0003677">
    <property type="term" value="F:DNA binding"/>
    <property type="evidence" value="ECO:0007669"/>
    <property type="project" value="InterPro"/>
</dbReference>
<dbReference type="Proteomes" id="UP000267268">
    <property type="component" value="Chromosome 2"/>
</dbReference>
<reference evidence="4 5" key="1">
    <citation type="submission" date="2018-12" db="EMBL/GenBank/DDBJ databases">
        <title>Flammeovirga pectinis sp. nov., isolated from the gut of the Korean scallop, Patinopecten yessoensis.</title>
        <authorList>
            <person name="Bae J.-W."/>
            <person name="Jeong Y.-S."/>
            <person name="Kang W."/>
        </authorList>
    </citation>
    <scope>NUCLEOTIDE SEQUENCE [LARGE SCALE GENOMIC DNA]</scope>
    <source>
        <strain evidence="4 5">L12M1</strain>
    </source>
</reference>
<name>A0A3Q9FUN3_9BACT</name>
<dbReference type="OrthoDB" id="9806995at2"/>
<evidence type="ECO:0008006" key="6">
    <source>
        <dbReference type="Google" id="ProtNLM"/>
    </source>
</evidence>
<keyword evidence="1" id="KW-0175">Coiled coil</keyword>
<keyword evidence="3" id="KW-0732">Signal</keyword>
<dbReference type="Gene3D" id="2.130.10.10">
    <property type="entry name" value="YVTN repeat-like/Quinoprotein amine dehydrogenase"/>
    <property type="match status" value="2"/>
</dbReference>
<evidence type="ECO:0000256" key="2">
    <source>
        <dbReference type="SAM" id="Phobius"/>
    </source>
</evidence>
<keyword evidence="5" id="KW-1185">Reference proteome</keyword>
<protein>
    <recommendedName>
        <fullName evidence="6">HTH luxR-type domain-containing protein</fullName>
    </recommendedName>
</protein>
<dbReference type="KEGG" id="fll:EI427_22390"/>
<organism evidence="4 5">
    <name type="scientific">Flammeovirga pectinis</name>
    <dbReference type="NCBI Taxonomy" id="2494373"/>
    <lineage>
        <taxon>Bacteria</taxon>
        <taxon>Pseudomonadati</taxon>
        <taxon>Bacteroidota</taxon>
        <taxon>Cytophagia</taxon>
        <taxon>Cytophagales</taxon>
        <taxon>Flammeovirgaceae</taxon>
        <taxon>Flammeovirga</taxon>
    </lineage>
</organism>
<keyword evidence="2" id="KW-0472">Membrane</keyword>
<feature type="coiled-coil region" evidence="1">
    <location>
        <begin position="767"/>
        <end position="806"/>
    </location>
</feature>
<evidence type="ECO:0000313" key="5">
    <source>
        <dbReference type="Proteomes" id="UP000267268"/>
    </source>
</evidence>
<proteinExistence type="predicted"/>
<evidence type="ECO:0000313" key="4">
    <source>
        <dbReference type="EMBL" id="AZQ64973.1"/>
    </source>
</evidence>
<evidence type="ECO:0000256" key="1">
    <source>
        <dbReference type="SAM" id="Coils"/>
    </source>
</evidence>
<dbReference type="AlphaFoldDB" id="A0A3Q9FUN3"/>
<feature type="chain" id="PRO_5018675412" description="HTH luxR-type domain-containing protein" evidence="3">
    <location>
        <begin position="23"/>
        <end position="936"/>
    </location>
</feature>
<dbReference type="GO" id="GO:0006355">
    <property type="term" value="P:regulation of DNA-templated transcription"/>
    <property type="evidence" value="ECO:0007669"/>
    <property type="project" value="InterPro"/>
</dbReference>
<dbReference type="EMBL" id="CP034563">
    <property type="protein sequence ID" value="AZQ64973.1"/>
    <property type="molecule type" value="Genomic_DNA"/>
</dbReference>
<sequence>MLTRLLYFFLFLHSWSMLQVIAQDDVLLYSSPRIINYDKSTYEAENQNWDIVQGSNGFLYFANTLGLLEYDGEVWKLYPTNEPLRALCIVDDEIFVGGINTIGSFKRNNGELVYHKLSSNFKVHDEIWKIIKVGEKVLFQSFNSFYFYNKENQELTKKILTEGNISFTFLSEDKESFYYQIIHKSLHQSTSETEIAAHEYPILKEWLIKYIHPLADGSLLLGTLQNGLWLFKDNTFQYLDNELSEFLKSAQINKVIPINNSGDYIFGTLHKGVVVGNINGKVKYYLTTKNGLPSNRIHALYLKNNILWIGTEVGISKIVINYPVKFLNDPLNLLGAVYDVEMYKNKLYVATNQGVYAAKATINNSSFNFKLIKGTKGQGWSLNVINDQLLVGHNDGIFVIENEQIKKIHKTGGGYNYIKSKAWPDVLFQTSYYGINVLKSENKALSFAHNVNGLSALTRDVLELDDHSFLISDSWEKLNRIKVSTDLRDIKYIDDLSTKNIFKNSYRFRLFNFKNQALIVTNDTAVILKDNSFQNIDLGLKKIEFVSEILNDKYIIKAGSKLHLFDAESTTEEYLPPSIKELGERQIYNYEVIKVLNDSLFVFTFSKGLAVFNINMLKEYIPVHNHPVIRDISFTNDRTKEKFKENTTTVIPFDYNTFSASYSLINYQEEINYHIKLEGYDQNWIPVGVNYTTRYQNLNYGTYTFCVKGEGDTTIGKYQFTIDRPIYLSNLSFFIYVILLLIFIYGLVYGVKLLLKRQRKAILLKKKDDLKRQREINQKQLTQLRNMRLQEELESKEESLSELLVQSSKNKELLKHLKEEMSNVSKEGNDKKIKSLKKLDHILNTEYDNTKDWEIFEVAFKKMHKDFFSHLVNIHPNLTNEDLKLCAYLRVNLSTKELAPIFNITPKSVDLKRYRLRKKMGLPPKENLYTYLVSFQ</sequence>
<accession>A0A3Q9FUN3</accession>
<dbReference type="InterPro" id="IPR011110">
    <property type="entry name" value="Reg_prop"/>
</dbReference>
<dbReference type="Pfam" id="PF07494">
    <property type="entry name" value="Reg_prop"/>
    <property type="match status" value="1"/>
</dbReference>
<dbReference type="Gene3D" id="2.60.40.10">
    <property type="entry name" value="Immunoglobulins"/>
    <property type="match status" value="1"/>
</dbReference>
<keyword evidence="2" id="KW-0812">Transmembrane</keyword>
<feature type="transmembrane region" description="Helical" evidence="2">
    <location>
        <begin position="733"/>
        <end position="755"/>
    </location>
</feature>
<feature type="signal peptide" evidence="3">
    <location>
        <begin position="1"/>
        <end position="22"/>
    </location>
</feature>
<dbReference type="SUPFAM" id="SSF46894">
    <property type="entry name" value="C-terminal effector domain of the bipartite response regulators"/>
    <property type="match status" value="1"/>
</dbReference>
<dbReference type="InterPro" id="IPR013783">
    <property type="entry name" value="Ig-like_fold"/>
</dbReference>
<evidence type="ECO:0000256" key="3">
    <source>
        <dbReference type="SAM" id="SignalP"/>
    </source>
</evidence>
<gene>
    <name evidence="4" type="ORF">EI427_22390</name>
</gene>